<comment type="caution">
    <text evidence="1">The sequence shown here is derived from an EMBL/GenBank/DDBJ whole genome shotgun (WGS) entry which is preliminary data.</text>
</comment>
<dbReference type="EMBL" id="MU277199">
    <property type="protein sequence ID" value="KAI0064284.1"/>
    <property type="molecule type" value="Genomic_DNA"/>
</dbReference>
<proteinExistence type="predicted"/>
<evidence type="ECO:0000313" key="1">
    <source>
        <dbReference type="EMBL" id="KAI0064284.1"/>
    </source>
</evidence>
<name>A0ACB8T600_9AGAM</name>
<sequence>MNESLFDGCAPRLRHLSIYGCSFSWQSPILRHLISLTIERVAAIPLQTFVSAMQKLASMKVLVLKYCLPSLEDDIPPSSSPFSLVDFSNLAELTLCDNMDFVTRFLARTRMSGETRLEITCLSLARNTNDIATFVTVLEHTGFFSLESALPITHIVHHPTDVEAEVRAWRAPSPNTFATNGYQRKHSIADLVLVLFVGLEHDTQGEQHCPSLMAAIHHAIPGEHLLEFEVHCNGWCGVNWTPHAWFDILGDAYNIRRVLIGGAFAPPFFSALSLPISDAETAAKSLFLPRLLSLDIGFVLRLHVPAEALLYDELLTAL</sequence>
<keyword evidence="2" id="KW-1185">Reference proteome</keyword>
<accession>A0ACB8T600</accession>
<gene>
    <name evidence="1" type="ORF">BV25DRAFT_1823253</name>
</gene>
<protein>
    <submittedName>
        <fullName evidence="1">Uncharacterized protein</fullName>
    </submittedName>
</protein>
<dbReference type="Proteomes" id="UP000814140">
    <property type="component" value="Unassembled WGS sequence"/>
</dbReference>
<evidence type="ECO:0000313" key="2">
    <source>
        <dbReference type="Proteomes" id="UP000814140"/>
    </source>
</evidence>
<reference evidence="1" key="2">
    <citation type="journal article" date="2022" name="New Phytol.">
        <title>Evolutionary transition to the ectomycorrhizal habit in the genomes of a hyperdiverse lineage of mushroom-forming fungi.</title>
        <authorList>
            <person name="Looney B."/>
            <person name="Miyauchi S."/>
            <person name="Morin E."/>
            <person name="Drula E."/>
            <person name="Courty P.E."/>
            <person name="Kohler A."/>
            <person name="Kuo A."/>
            <person name="LaButti K."/>
            <person name="Pangilinan J."/>
            <person name="Lipzen A."/>
            <person name="Riley R."/>
            <person name="Andreopoulos W."/>
            <person name="He G."/>
            <person name="Johnson J."/>
            <person name="Nolan M."/>
            <person name="Tritt A."/>
            <person name="Barry K.W."/>
            <person name="Grigoriev I.V."/>
            <person name="Nagy L.G."/>
            <person name="Hibbett D."/>
            <person name="Henrissat B."/>
            <person name="Matheny P.B."/>
            <person name="Labbe J."/>
            <person name="Martin F.M."/>
        </authorList>
    </citation>
    <scope>NUCLEOTIDE SEQUENCE</scope>
    <source>
        <strain evidence="1">HHB10654</strain>
    </source>
</reference>
<organism evidence="1 2">
    <name type="scientific">Artomyces pyxidatus</name>
    <dbReference type="NCBI Taxonomy" id="48021"/>
    <lineage>
        <taxon>Eukaryota</taxon>
        <taxon>Fungi</taxon>
        <taxon>Dikarya</taxon>
        <taxon>Basidiomycota</taxon>
        <taxon>Agaricomycotina</taxon>
        <taxon>Agaricomycetes</taxon>
        <taxon>Russulales</taxon>
        <taxon>Auriscalpiaceae</taxon>
        <taxon>Artomyces</taxon>
    </lineage>
</organism>
<reference evidence="1" key="1">
    <citation type="submission" date="2021-03" db="EMBL/GenBank/DDBJ databases">
        <authorList>
            <consortium name="DOE Joint Genome Institute"/>
            <person name="Ahrendt S."/>
            <person name="Looney B.P."/>
            <person name="Miyauchi S."/>
            <person name="Morin E."/>
            <person name="Drula E."/>
            <person name="Courty P.E."/>
            <person name="Chicoki N."/>
            <person name="Fauchery L."/>
            <person name="Kohler A."/>
            <person name="Kuo A."/>
            <person name="Labutti K."/>
            <person name="Pangilinan J."/>
            <person name="Lipzen A."/>
            <person name="Riley R."/>
            <person name="Andreopoulos W."/>
            <person name="He G."/>
            <person name="Johnson J."/>
            <person name="Barry K.W."/>
            <person name="Grigoriev I.V."/>
            <person name="Nagy L."/>
            <person name="Hibbett D."/>
            <person name="Henrissat B."/>
            <person name="Matheny P.B."/>
            <person name="Labbe J."/>
            <person name="Martin F."/>
        </authorList>
    </citation>
    <scope>NUCLEOTIDE SEQUENCE</scope>
    <source>
        <strain evidence="1">HHB10654</strain>
    </source>
</reference>